<protein>
    <recommendedName>
        <fullName evidence="4">Glycerophosphoryl diester phosphodiesterase membrane domain-containing protein</fullName>
    </recommendedName>
</protein>
<evidence type="ECO:0008006" key="4">
    <source>
        <dbReference type="Google" id="ProtNLM"/>
    </source>
</evidence>
<feature type="transmembrane region" description="Helical" evidence="1">
    <location>
        <begin position="278"/>
        <end position="307"/>
    </location>
</feature>
<feature type="transmembrane region" description="Helical" evidence="1">
    <location>
        <begin position="232"/>
        <end position="258"/>
    </location>
</feature>
<feature type="transmembrane region" description="Helical" evidence="1">
    <location>
        <begin position="29"/>
        <end position="52"/>
    </location>
</feature>
<keyword evidence="1" id="KW-1133">Transmembrane helix</keyword>
<proteinExistence type="predicted"/>
<keyword evidence="1" id="KW-0472">Membrane</keyword>
<gene>
    <name evidence="2" type="ORF">CO173_03090</name>
</gene>
<name>A0A2M7XEL9_9BACT</name>
<evidence type="ECO:0000313" key="2">
    <source>
        <dbReference type="EMBL" id="PJA46319.1"/>
    </source>
</evidence>
<accession>A0A2M7XEL9</accession>
<dbReference type="EMBL" id="PFWT01000010">
    <property type="protein sequence ID" value="PJA46319.1"/>
    <property type="molecule type" value="Genomic_DNA"/>
</dbReference>
<comment type="caution">
    <text evidence="2">The sequence shown here is derived from an EMBL/GenBank/DDBJ whole genome shotgun (WGS) entry which is preliminary data.</text>
</comment>
<sequence>MKLGIKKSTDHYEDIILRSFKTAWRHKELWLFATIASFANTGVIFSNVTLALSQLQPASSFHSEILQTNLENIPVVATWVYKIFSLNINQFSLIVILVVLILVGLGIVVIASQQFLITGLHHSIKNKKNLGLPELSKEVKHLHVIRLFAINAIVYLALTIIITGAAIPLSALLVEDSDFYNYLVYSAFYLVLFPISFVLNVLGIFSLINVIRRNQGLVDSVKHSFKLLKQNWLVMFELSLLVFAINIGVVFIGLLGVATLASILSFLAFLSLATGTTLILNIIAIIGAILFTTFSIFFFGMLVTFNYTIWMQLSEKIEGSGIIPIIENLGGVFINHRKK</sequence>
<dbReference type="AlphaFoldDB" id="A0A2M7XEL9"/>
<dbReference type="Proteomes" id="UP000231263">
    <property type="component" value="Unassembled WGS sequence"/>
</dbReference>
<evidence type="ECO:0000256" key="1">
    <source>
        <dbReference type="SAM" id="Phobius"/>
    </source>
</evidence>
<reference evidence="3" key="1">
    <citation type="submission" date="2017-09" db="EMBL/GenBank/DDBJ databases">
        <title>Depth-based differentiation of microbial function through sediment-hosted aquifers and enrichment of novel symbionts in the deep terrestrial subsurface.</title>
        <authorList>
            <person name="Probst A.J."/>
            <person name="Ladd B."/>
            <person name="Jarett J.K."/>
            <person name="Geller-Mcgrath D.E."/>
            <person name="Sieber C.M.K."/>
            <person name="Emerson J.B."/>
            <person name="Anantharaman K."/>
            <person name="Thomas B.C."/>
            <person name="Malmstrom R."/>
            <person name="Stieglmeier M."/>
            <person name="Klingl A."/>
            <person name="Woyke T."/>
            <person name="Ryan C.M."/>
            <person name="Banfield J.F."/>
        </authorList>
    </citation>
    <scope>NUCLEOTIDE SEQUENCE [LARGE SCALE GENOMIC DNA]</scope>
</reference>
<organism evidence="2 3">
    <name type="scientific">Candidatus Uhrbacteria bacterium CG_4_9_14_3_um_filter_41_35</name>
    <dbReference type="NCBI Taxonomy" id="1975034"/>
    <lineage>
        <taxon>Bacteria</taxon>
        <taxon>Candidatus Uhriibacteriota</taxon>
    </lineage>
</organism>
<feature type="transmembrane region" description="Helical" evidence="1">
    <location>
        <begin position="144"/>
        <end position="167"/>
    </location>
</feature>
<feature type="transmembrane region" description="Helical" evidence="1">
    <location>
        <begin position="187"/>
        <end position="211"/>
    </location>
</feature>
<feature type="transmembrane region" description="Helical" evidence="1">
    <location>
        <begin position="91"/>
        <end position="117"/>
    </location>
</feature>
<keyword evidence="1" id="KW-0812">Transmembrane</keyword>
<evidence type="ECO:0000313" key="3">
    <source>
        <dbReference type="Proteomes" id="UP000231263"/>
    </source>
</evidence>